<dbReference type="EMBL" id="JAJAGO010000015">
    <property type="protein sequence ID" value="MCT2593660.1"/>
    <property type="molecule type" value="Genomic_DNA"/>
</dbReference>
<keyword evidence="2" id="KW-1133">Transmembrane helix</keyword>
<dbReference type="Proteomes" id="UP001156389">
    <property type="component" value="Unassembled WGS sequence"/>
</dbReference>
<name>A0ABT2K0I5_9ACTN</name>
<feature type="transmembrane region" description="Helical" evidence="2">
    <location>
        <begin position="101"/>
        <end position="134"/>
    </location>
</feature>
<keyword evidence="4" id="KW-1185">Reference proteome</keyword>
<sequence>MGRGSSYALARVAVYLRAAAGAWWWTGVAAGAIGMVVPGWSGRRIGVMAGIVLFLLVAVVTYAVRRRRYAGLLGALTTAGKWVVLRDRKVTLREWRQVHRWWLALGFVLAVASSVVLPGAGGAVLAGVGAGLWAKSVWLGRWELRNEQLLWVRPEWADGRSPVRKQVRGWMTTGPLAGDAVAGGARRRAGGAPGTARAGAKAGAGSG</sequence>
<gene>
    <name evidence="3" type="ORF">LHJ74_27780</name>
</gene>
<evidence type="ECO:0008006" key="5">
    <source>
        <dbReference type="Google" id="ProtNLM"/>
    </source>
</evidence>
<accession>A0ABT2K0I5</accession>
<dbReference type="RefSeq" id="WP_260221040.1">
    <property type="nucleotide sequence ID" value="NZ_JAJAGO010000015.1"/>
</dbReference>
<reference evidence="3 4" key="1">
    <citation type="submission" date="2021-10" db="EMBL/GenBank/DDBJ databases">
        <title>Streptomyces gossypii sp. nov., isolated from soil collected from cotton field.</title>
        <authorList>
            <person name="Ge X."/>
            <person name="Chen X."/>
            <person name="Liu W."/>
        </authorList>
    </citation>
    <scope>NUCLEOTIDE SEQUENCE [LARGE SCALE GENOMIC DNA]</scope>
    <source>
        <strain evidence="3 4">N2-109</strain>
    </source>
</reference>
<evidence type="ECO:0000256" key="1">
    <source>
        <dbReference type="SAM" id="MobiDB-lite"/>
    </source>
</evidence>
<evidence type="ECO:0000313" key="4">
    <source>
        <dbReference type="Proteomes" id="UP001156389"/>
    </source>
</evidence>
<evidence type="ECO:0000313" key="3">
    <source>
        <dbReference type="EMBL" id="MCT2593660.1"/>
    </source>
</evidence>
<feature type="transmembrane region" description="Helical" evidence="2">
    <location>
        <begin position="12"/>
        <end position="33"/>
    </location>
</feature>
<feature type="region of interest" description="Disordered" evidence="1">
    <location>
        <begin position="180"/>
        <end position="207"/>
    </location>
</feature>
<proteinExistence type="predicted"/>
<comment type="caution">
    <text evidence="3">The sequence shown here is derived from an EMBL/GenBank/DDBJ whole genome shotgun (WGS) entry which is preliminary data.</text>
</comment>
<feature type="transmembrane region" description="Helical" evidence="2">
    <location>
        <begin position="45"/>
        <end position="64"/>
    </location>
</feature>
<evidence type="ECO:0000256" key="2">
    <source>
        <dbReference type="SAM" id="Phobius"/>
    </source>
</evidence>
<organism evidence="3 4">
    <name type="scientific">Streptomyces gossypii</name>
    <dbReference type="NCBI Taxonomy" id="2883101"/>
    <lineage>
        <taxon>Bacteria</taxon>
        <taxon>Bacillati</taxon>
        <taxon>Actinomycetota</taxon>
        <taxon>Actinomycetes</taxon>
        <taxon>Kitasatosporales</taxon>
        <taxon>Streptomycetaceae</taxon>
        <taxon>Streptomyces</taxon>
    </lineage>
</organism>
<protein>
    <recommendedName>
        <fullName evidence="5">Integral membrane protein</fullName>
    </recommendedName>
</protein>
<keyword evidence="2" id="KW-0472">Membrane</keyword>
<keyword evidence="2" id="KW-0812">Transmembrane</keyword>